<dbReference type="EMBL" id="CP109535">
    <property type="protein sequence ID" value="WTY99518.1"/>
    <property type="molecule type" value="Genomic_DNA"/>
</dbReference>
<feature type="transmembrane region" description="Helical" evidence="1">
    <location>
        <begin position="36"/>
        <end position="56"/>
    </location>
</feature>
<protein>
    <submittedName>
        <fullName evidence="2">DUF5134 domain-containing protein</fullName>
    </submittedName>
</protein>
<feature type="transmembrane region" description="Helical" evidence="1">
    <location>
        <begin position="89"/>
        <end position="110"/>
    </location>
</feature>
<feature type="transmembrane region" description="Helical" evidence="1">
    <location>
        <begin position="6"/>
        <end position="24"/>
    </location>
</feature>
<feature type="transmembrane region" description="Helical" evidence="1">
    <location>
        <begin position="122"/>
        <end position="144"/>
    </location>
</feature>
<accession>A0AAU3H694</accession>
<dbReference type="AlphaFoldDB" id="A0AAU3H694"/>
<gene>
    <name evidence="2" type="ORF">OG626_33755</name>
</gene>
<feature type="transmembrane region" description="Helical" evidence="1">
    <location>
        <begin position="62"/>
        <end position="82"/>
    </location>
</feature>
<dbReference type="InterPro" id="IPR033458">
    <property type="entry name" value="DUF5134"/>
</dbReference>
<proteinExistence type="predicted"/>
<sequence length="210" mass="20880">MHGPALSGWLLMVLCGATGAYCLLRTRTGTERERASARAEALMGFGMAAMAVPAALLVLPQWMWVVYAVVFGAAALHAVVYARAGGHHLHHLVGSLAMVYMAVAMAPGAAHATGGGHAGHGAGAAGPAGGVPLVTGALLVYYALYVLHAAGRLIPVPAPVGVPAGGSGDPSTAGGGRGGTAAPAWGARPELALACRLTMGIGMFAMLLTL</sequence>
<keyword evidence="1" id="KW-0472">Membrane</keyword>
<organism evidence="2">
    <name type="scientific">Streptomyces sp. NBC_01401</name>
    <dbReference type="NCBI Taxonomy" id="2903854"/>
    <lineage>
        <taxon>Bacteria</taxon>
        <taxon>Bacillati</taxon>
        <taxon>Actinomycetota</taxon>
        <taxon>Actinomycetes</taxon>
        <taxon>Kitasatosporales</taxon>
        <taxon>Streptomycetaceae</taxon>
        <taxon>Streptomyces</taxon>
    </lineage>
</organism>
<evidence type="ECO:0000313" key="2">
    <source>
        <dbReference type="EMBL" id="WTY99518.1"/>
    </source>
</evidence>
<name>A0AAU3H694_9ACTN</name>
<keyword evidence="1" id="KW-1133">Transmembrane helix</keyword>
<dbReference type="Pfam" id="PF17197">
    <property type="entry name" value="DUF5134"/>
    <property type="match status" value="1"/>
</dbReference>
<reference evidence="2" key="1">
    <citation type="submission" date="2022-10" db="EMBL/GenBank/DDBJ databases">
        <title>The complete genomes of actinobacterial strains from the NBC collection.</title>
        <authorList>
            <person name="Joergensen T.S."/>
            <person name="Alvarez Arevalo M."/>
            <person name="Sterndorff E.B."/>
            <person name="Faurdal D."/>
            <person name="Vuksanovic O."/>
            <person name="Mourched A.-S."/>
            <person name="Charusanti P."/>
            <person name="Shaw S."/>
            <person name="Blin K."/>
            <person name="Weber T."/>
        </authorList>
    </citation>
    <scope>NUCLEOTIDE SEQUENCE</scope>
    <source>
        <strain evidence="2">NBC_01401</strain>
    </source>
</reference>
<keyword evidence="1" id="KW-0812">Transmembrane</keyword>
<evidence type="ECO:0000256" key="1">
    <source>
        <dbReference type="SAM" id="Phobius"/>
    </source>
</evidence>